<dbReference type="Pfam" id="PF13489">
    <property type="entry name" value="Methyltransf_23"/>
    <property type="match status" value="1"/>
</dbReference>
<reference evidence="1 2" key="1">
    <citation type="submission" date="2020-10" db="EMBL/GenBank/DDBJ databases">
        <title>Campylobacter and Helicobacter PacBio genomes.</title>
        <authorList>
            <person name="Lane C."/>
        </authorList>
    </citation>
    <scope>NUCLEOTIDE SEQUENCE [LARGE SCALE GENOMIC DNA]</scope>
    <source>
        <strain evidence="1 2">2010D-8469</strain>
    </source>
</reference>
<dbReference type="Gene3D" id="3.40.50.720">
    <property type="entry name" value="NAD(P)-binding Rossmann-like Domain"/>
    <property type="match status" value="1"/>
</dbReference>
<keyword evidence="2" id="KW-1185">Reference proteome</keyword>
<dbReference type="SUPFAM" id="SSF53335">
    <property type="entry name" value="S-adenosyl-L-methionine-dependent methyltransferases"/>
    <property type="match status" value="1"/>
</dbReference>
<keyword evidence="1" id="KW-0808">Transferase</keyword>
<evidence type="ECO:0000313" key="2">
    <source>
        <dbReference type="Proteomes" id="UP000594874"/>
    </source>
</evidence>
<protein>
    <submittedName>
        <fullName evidence="1">Methyltransferase domain-containing protein</fullName>
    </submittedName>
</protein>
<gene>
    <name evidence="1" type="ORF">A0071_06795</name>
</gene>
<dbReference type="InterPro" id="IPR029063">
    <property type="entry name" value="SAM-dependent_MTases_sf"/>
</dbReference>
<organism evidence="1 2">
    <name type="scientific">Campylobacter cuniculorum</name>
    <dbReference type="NCBI Taxonomy" id="374106"/>
    <lineage>
        <taxon>Bacteria</taxon>
        <taxon>Pseudomonadati</taxon>
        <taxon>Campylobacterota</taxon>
        <taxon>Epsilonproteobacteria</taxon>
        <taxon>Campylobacterales</taxon>
        <taxon>Campylobacteraceae</taxon>
        <taxon>Campylobacter</taxon>
    </lineage>
</organism>
<evidence type="ECO:0000313" key="1">
    <source>
        <dbReference type="EMBL" id="QOR03878.1"/>
    </source>
</evidence>
<dbReference type="CDD" id="cd02440">
    <property type="entry name" value="AdoMet_MTases"/>
    <property type="match status" value="1"/>
</dbReference>
<dbReference type="Gene3D" id="3.40.50.150">
    <property type="entry name" value="Vaccinia Virus protein VP39"/>
    <property type="match status" value="1"/>
</dbReference>
<dbReference type="RefSeq" id="WP_197548202.1">
    <property type="nucleotide sequence ID" value="NZ_CP063091.1"/>
</dbReference>
<dbReference type="EMBL" id="CP063091">
    <property type="protein sequence ID" value="QOR03878.1"/>
    <property type="molecule type" value="Genomic_DNA"/>
</dbReference>
<accession>A0ABX6U1Z7</accession>
<dbReference type="Proteomes" id="UP000594874">
    <property type="component" value="Chromosome"/>
</dbReference>
<dbReference type="GO" id="GO:0032259">
    <property type="term" value="P:methylation"/>
    <property type="evidence" value="ECO:0007669"/>
    <property type="project" value="UniProtKB-KW"/>
</dbReference>
<proteinExistence type="predicted"/>
<dbReference type="GO" id="GO:0008168">
    <property type="term" value="F:methyltransferase activity"/>
    <property type="evidence" value="ECO:0007669"/>
    <property type="project" value="UniProtKB-KW"/>
</dbReference>
<name>A0ABX6U1Z7_9BACT</name>
<sequence length="374" mass="43566">MQKINYLERKQCVINQSELEIISKEKFPLFCGCTEKESDKDLICEEEIAISKEGVLQLKKLIPLDLLYKNGHDAGAIGALWEEHHKEFANFIMQNHPKNILEIGGGHGKLSQNCLEINPELKYTIIEPNSTKKHNNINYIDSFFKKENIEQNFDCIVHSHTFEHIYKPLDFLQDCFEVLTGGGIMIFSLPNLQKSLELKSANCLCFEHTIFLNENVLEFILSKSGFKILDKKYFKEHSIFYKVIKDKNAPYIQLKNEYEKNKKLFLDYKEYYKNRVKKLNEILKNTNASFYLFGAHLFSQVLIYNGLELSKIKGILDNNPNKWDKRLYGTPLFVKNPQILKNQNNSFIILSPSIYNEEIKAGLMNITAKINFLE</sequence>
<keyword evidence="1" id="KW-0489">Methyltransferase</keyword>